<dbReference type="EMBL" id="AONQ01000005">
    <property type="protein sequence ID" value="EME71400.1"/>
    <property type="molecule type" value="Genomic_DNA"/>
</dbReference>
<dbReference type="AlphaFoldDB" id="M2ZAG9"/>
<gene>
    <name evidence="1" type="ORF">H261_03288</name>
</gene>
<keyword evidence="2" id="KW-1185">Reference proteome</keyword>
<dbReference type="PATRIC" id="fig|1244869.3.peg.657"/>
<comment type="caution">
    <text evidence="1">The sequence shown here is derived from an EMBL/GenBank/DDBJ whole genome shotgun (WGS) entry which is preliminary data.</text>
</comment>
<organism evidence="1 2">
    <name type="scientific">Paramagnetospirillum caucaseum</name>
    <dbReference type="NCBI Taxonomy" id="1244869"/>
    <lineage>
        <taxon>Bacteria</taxon>
        <taxon>Pseudomonadati</taxon>
        <taxon>Pseudomonadota</taxon>
        <taxon>Alphaproteobacteria</taxon>
        <taxon>Rhodospirillales</taxon>
        <taxon>Magnetospirillaceae</taxon>
        <taxon>Paramagnetospirillum</taxon>
    </lineage>
</organism>
<proteinExistence type="predicted"/>
<protein>
    <submittedName>
        <fullName evidence="1">Uncharacterized protein</fullName>
    </submittedName>
</protein>
<dbReference type="Proteomes" id="UP000011744">
    <property type="component" value="Unassembled WGS sequence"/>
</dbReference>
<evidence type="ECO:0000313" key="2">
    <source>
        <dbReference type="Proteomes" id="UP000011744"/>
    </source>
</evidence>
<sequence>MDESAFRAAMDDIGQRQVPYATATALTATAYRGMAATVKEMERVFDRPTRYTLNSLRVSGANKTALVATVEFRDFAGKGTPAAKYIKPQVEGGPRGAKKFEGKLMHAGFLGVGHHLVPTKAAPLDQYGNPSRGQYARILSALGAQTTKSDNSGAKKVRDLGYFWGNPHGMGAGIWQRFRFGHGWALKPMFLDVRTPAYRKRLPFAEVQGRVVQSYFPEEFAAAVQRIAAKFGG</sequence>
<evidence type="ECO:0000313" key="1">
    <source>
        <dbReference type="EMBL" id="EME71400.1"/>
    </source>
</evidence>
<dbReference type="STRING" id="1244869.H261_03288"/>
<dbReference type="eggNOG" id="ENOG5032SUA">
    <property type="taxonomic scope" value="Bacteria"/>
</dbReference>
<accession>M2ZAG9</accession>
<name>M2ZAG9_9PROT</name>
<reference evidence="1 2" key="1">
    <citation type="journal article" date="2014" name="Genome Announc.">
        <title>Draft Genome Sequence of Magnetospirillum sp. Strain SO-1, a Freshwater Magnetotactic Bacterium Isolated from the Ol'khovka River, Russia.</title>
        <authorList>
            <person name="Grouzdev D.S."/>
            <person name="Dziuba M.V."/>
            <person name="Sukhacheva M.S."/>
            <person name="Mardanov A.V."/>
            <person name="Beletskiy A.V."/>
            <person name="Kuznetsov B.B."/>
            <person name="Skryabin K.G."/>
        </authorList>
    </citation>
    <scope>NUCLEOTIDE SEQUENCE [LARGE SCALE GENOMIC DNA]</scope>
    <source>
        <strain evidence="1 2">SO-1</strain>
    </source>
</reference>